<sequence length="1559" mass="170111">MSSSAGLDPILAASTITADYRRYLESLAPVSDAVLADGLAAALADPGAITKGPLLEVAAPYAPGASIADLVAEGVLNKRFLDADQEALPSDRPLYAHQETAIRKAAAGRNVAPVTGTNSGKTETFGLPILNSLLGEYDAGTIGQPGVRAILLYPMNALANDQVKRLRGLLRAYREITFGRYIGETEETDDAALGLYREQNAADPLPNELISRRQMRATPPHVLMTNYAMLEYLLLRPKDMDLFDGSTAQHWRFIVLDEAHVYDGAKGAEIGLLLRRLKDRVAPSRPMQCIATSASVGDSLAQVAEFATALFDEPFEYVAGDPDRQDIIRAQRRDMFGGERWALPASVWPALALAGDPQAALITAARELGATDPDPGALFNRESLVRGLRSAIDADGPASLRTLAERLLPGVPDGEAVLTSVVAVGASVHGADGHPGLAARYHFFVRGLQGAYRCFGPQTHVRLHPAEHCPEPGCGAAVAEFTGCRRCGAVYLLGDVLRDDVRRLHRLVPSSLDRSMDDEADRKHGWFALISRDVLDEDDATLDETITTGPNGADPHTLCGTCGCIRDGDRPCPAGCAGPQIKVWKIKTRHRSLPQCISCGTRSRAAVRRLSTSDPGVAALATTLYQMLPPDPKVTGKPGQGRKMLLFGDSRQSAAFFAPFLQDTYMRNLRRNRVYQALVAKDDPEEPPGCYDLAEHIARRRDDGTGLFTRAQTAGQRLLQTSLWVQQELLSLDERFSLEGVGLATLHLDRDPSWVLPPRLADYGFTAEEGWALIETLLGTVRQQGAVTFPENVQPDSEDFDPRRGPIYVRESGPDRFKRIMGWLPTTQPNKRIDYVRRLLIAMGADPAQAREILRGIWTYLTTSSVDWLVTGHVDGAGSASRINHEMYRWHLVTSDRPAYRCSQCKRISAFSVRGVCTTMHCDGTLTVFVPPVDDADYHRVLYREQHPIPLSVSEHTAQWTSKEAARIQQEFISGTLNALSCSTTFELGVDVGELQTVLMRNVPPTIANYQQRAGRAGRRLGSAAFVLTYARTGPHDLAVYDAPERFVGGVSATPRVPIENVRIAERHAYAIALAAYFHTTFAGQNLPHSGPFLDRTTGVTAEVDRLRNWLTTPPPQVVEAIGRALPPGVHAAVGVDTGEWAIRLVELLDGAADLMGGDITFFRDRQEEASKKTNYRLAARYGDVLRTITEVGLIAHFASRGILPKYGFPVDTVELATAFGRNRTGEGGDLKLARDLSVAITEYAPGAEIVAGGYVWRSGGVRRLPDRGLDGKHWDVCESCHSYAESREGLTDACAQCGTLRAPFRKSYVIPTYGFVAARADLRRPGQEPPLRVPRADVHVVSSGEATDWSARALADGRTTMRWRTTARGELIAVNNGAFNRGYILCSWCGHGEPNTGAGGMSAHKTLLDQTKDCKSTAYQVRALAHPYQTDLLELDLDVLAPLPYTTVYSVLYALLGATATVLDTAREDVDGTLINRKAAASSFSRLFLFDTTPGGAGLVTRIPGRMEEILSVARALVSDCECGEETSCSQCLRTFRNQKYHHMLVRGEARDFLTHIT</sequence>
<organism evidence="5 6">
    <name type="scientific">Geodermatophilus normandii</name>
    <dbReference type="NCBI Taxonomy" id="1137989"/>
    <lineage>
        <taxon>Bacteria</taxon>
        <taxon>Bacillati</taxon>
        <taxon>Actinomycetota</taxon>
        <taxon>Actinomycetes</taxon>
        <taxon>Geodermatophilales</taxon>
        <taxon>Geodermatophilaceae</taxon>
        <taxon>Geodermatophilus</taxon>
    </lineage>
</organism>
<name>A0A317QQL2_9ACTN</name>
<gene>
    <name evidence="5" type="ORF">JD79_04375</name>
</gene>
<reference evidence="6" key="1">
    <citation type="submission" date="2018-05" db="EMBL/GenBank/DDBJ databases">
        <authorList>
            <person name="Klenk H.-P."/>
            <person name="Huntemann M."/>
            <person name="Clum A."/>
            <person name="Pillay M."/>
            <person name="Palaniappan K."/>
            <person name="Varghese N."/>
            <person name="Mikhailova N."/>
            <person name="Stamatis D."/>
            <person name="Reddy T."/>
            <person name="Daum C."/>
            <person name="Shapiro N."/>
            <person name="Ivanova N."/>
            <person name="Kyrpides N."/>
            <person name="Woyke T."/>
        </authorList>
    </citation>
    <scope>NUCLEOTIDE SEQUENCE [LARGE SCALE GENOMIC DNA]</scope>
    <source>
        <strain evidence="6">DSM 45417</strain>
    </source>
</reference>
<evidence type="ECO:0000256" key="1">
    <source>
        <dbReference type="ARBA" id="ARBA00022741"/>
    </source>
</evidence>
<keyword evidence="1" id="KW-0547">Nucleotide-binding</keyword>
<keyword evidence="2" id="KW-0067">ATP-binding</keyword>
<comment type="caution">
    <text evidence="5">The sequence shown here is derived from an EMBL/GenBank/DDBJ whole genome shotgun (WGS) entry which is preliminary data.</text>
</comment>
<dbReference type="PANTHER" id="PTHR47957">
    <property type="entry name" value="ATP-DEPENDENT HELICASE HRQ1"/>
    <property type="match status" value="1"/>
</dbReference>
<dbReference type="PANTHER" id="PTHR47957:SF3">
    <property type="entry name" value="ATP-DEPENDENT HELICASE HRQ1"/>
    <property type="match status" value="1"/>
</dbReference>
<feature type="domain" description="Helicase C-terminal" evidence="4">
    <location>
        <begin position="912"/>
        <end position="1070"/>
    </location>
</feature>
<dbReference type="InterPro" id="IPR014001">
    <property type="entry name" value="Helicase_ATP-bd"/>
</dbReference>
<feature type="domain" description="Helicase ATP-binding" evidence="3">
    <location>
        <begin position="102"/>
        <end position="314"/>
    </location>
</feature>
<evidence type="ECO:0000313" key="6">
    <source>
        <dbReference type="Proteomes" id="UP000246661"/>
    </source>
</evidence>
<accession>A0A317QQL2</accession>
<dbReference type="PROSITE" id="PS51192">
    <property type="entry name" value="HELICASE_ATP_BIND_1"/>
    <property type="match status" value="1"/>
</dbReference>
<dbReference type="Pfam" id="PF09369">
    <property type="entry name" value="MZB"/>
    <property type="match status" value="1"/>
</dbReference>
<dbReference type="GO" id="GO:0005524">
    <property type="term" value="F:ATP binding"/>
    <property type="evidence" value="ECO:0007669"/>
    <property type="project" value="UniProtKB-KW"/>
</dbReference>
<dbReference type="SMART" id="SM00490">
    <property type="entry name" value="HELICc"/>
    <property type="match status" value="1"/>
</dbReference>
<dbReference type="OrthoDB" id="3197455at2"/>
<dbReference type="EMBL" id="QGTX01000001">
    <property type="protein sequence ID" value="PWW25177.1"/>
    <property type="molecule type" value="Genomic_DNA"/>
</dbReference>
<dbReference type="InterPro" id="IPR011545">
    <property type="entry name" value="DEAD/DEAH_box_helicase_dom"/>
</dbReference>
<evidence type="ECO:0000256" key="2">
    <source>
        <dbReference type="ARBA" id="ARBA00022840"/>
    </source>
</evidence>
<dbReference type="Pfam" id="PF00270">
    <property type="entry name" value="DEAD"/>
    <property type="match status" value="1"/>
</dbReference>
<protein>
    <submittedName>
        <fullName evidence="5">Uncharacterized protein DUF1998</fullName>
    </submittedName>
</protein>
<dbReference type="SUPFAM" id="SSF52540">
    <property type="entry name" value="P-loop containing nucleoside triphosphate hydrolases"/>
    <property type="match status" value="1"/>
</dbReference>
<dbReference type="GO" id="GO:0003676">
    <property type="term" value="F:nucleic acid binding"/>
    <property type="evidence" value="ECO:0007669"/>
    <property type="project" value="InterPro"/>
</dbReference>
<evidence type="ECO:0000313" key="5">
    <source>
        <dbReference type="EMBL" id="PWW25177.1"/>
    </source>
</evidence>
<dbReference type="InterPro" id="IPR027417">
    <property type="entry name" value="P-loop_NTPase"/>
</dbReference>
<dbReference type="PROSITE" id="PS51194">
    <property type="entry name" value="HELICASE_CTER"/>
    <property type="match status" value="1"/>
</dbReference>
<dbReference type="GO" id="GO:0036297">
    <property type="term" value="P:interstrand cross-link repair"/>
    <property type="evidence" value="ECO:0007669"/>
    <property type="project" value="TreeGrafter"/>
</dbReference>
<dbReference type="GO" id="GO:0006289">
    <property type="term" value="P:nucleotide-excision repair"/>
    <property type="evidence" value="ECO:0007669"/>
    <property type="project" value="TreeGrafter"/>
</dbReference>
<dbReference type="SMART" id="SM00487">
    <property type="entry name" value="DEXDc"/>
    <property type="match status" value="1"/>
</dbReference>
<dbReference type="Gene3D" id="3.40.50.300">
    <property type="entry name" value="P-loop containing nucleotide triphosphate hydrolases"/>
    <property type="match status" value="2"/>
</dbReference>
<dbReference type="InterPro" id="IPR001650">
    <property type="entry name" value="Helicase_C-like"/>
</dbReference>
<dbReference type="Pfam" id="PF00271">
    <property type="entry name" value="Helicase_C"/>
    <property type="match status" value="1"/>
</dbReference>
<proteinExistence type="predicted"/>
<dbReference type="GO" id="GO:0043138">
    <property type="term" value="F:3'-5' DNA helicase activity"/>
    <property type="evidence" value="ECO:0007669"/>
    <property type="project" value="TreeGrafter"/>
</dbReference>
<evidence type="ECO:0000259" key="3">
    <source>
        <dbReference type="PROSITE" id="PS51192"/>
    </source>
</evidence>
<dbReference type="Proteomes" id="UP000246661">
    <property type="component" value="Unassembled WGS sequence"/>
</dbReference>
<dbReference type="InterPro" id="IPR018973">
    <property type="entry name" value="MZB"/>
</dbReference>
<keyword evidence="6" id="KW-1185">Reference proteome</keyword>
<evidence type="ECO:0000259" key="4">
    <source>
        <dbReference type="PROSITE" id="PS51194"/>
    </source>
</evidence>